<dbReference type="SUPFAM" id="SSF55931">
    <property type="entry name" value="Glutamine synthetase/guanido kinase"/>
    <property type="match status" value="1"/>
</dbReference>
<dbReference type="NCBIfam" id="TIGR00133">
    <property type="entry name" value="gatB"/>
    <property type="match status" value="1"/>
</dbReference>
<dbReference type="InterPro" id="IPR017958">
    <property type="entry name" value="Gln-tRNA_amidoTrfase_suB_CS"/>
</dbReference>
<evidence type="ECO:0000256" key="6">
    <source>
        <dbReference type="ARBA" id="ARBA00022917"/>
    </source>
</evidence>
<dbReference type="SMART" id="SM00845">
    <property type="entry name" value="GatB_Yqey"/>
    <property type="match status" value="1"/>
</dbReference>
<evidence type="ECO:0000313" key="12">
    <source>
        <dbReference type="EMBL" id="AOY77620.1"/>
    </source>
</evidence>
<evidence type="ECO:0000256" key="9">
    <source>
        <dbReference type="ARBA" id="ARBA00047913"/>
    </source>
</evidence>
<dbReference type="InterPro" id="IPR003789">
    <property type="entry name" value="Asn/Gln_tRNA_amidoTrase-B-like"/>
</dbReference>
<dbReference type="PROSITE" id="PS01234">
    <property type="entry name" value="GATB"/>
    <property type="match status" value="1"/>
</dbReference>
<dbReference type="AlphaFoldDB" id="A0AAC9WGT6"/>
<evidence type="ECO:0000256" key="3">
    <source>
        <dbReference type="ARBA" id="ARBA00022598"/>
    </source>
</evidence>
<evidence type="ECO:0000256" key="7">
    <source>
        <dbReference type="ARBA" id="ARBA00024799"/>
    </source>
</evidence>
<dbReference type="NCBIfam" id="NF004014">
    <property type="entry name" value="PRK05477.1-4"/>
    <property type="match status" value="1"/>
</dbReference>
<dbReference type="GO" id="GO:0050567">
    <property type="term" value="F:glutaminyl-tRNA synthase (glutamine-hydrolyzing) activity"/>
    <property type="evidence" value="ECO:0007669"/>
    <property type="project" value="UniProtKB-UniRule"/>
</dbReference>
<keyword evidence="14" id="KW-1185">Reference proteome</keyword>
<dbReference type="GO" id="GO:0005524">
    <property type="term" value="F:ATP binding"/>
    <property type="evidence" value="ECO:0007669"/>
    <property type="project" value="UniProtKB-KW"/>
</dbReference>
<comment type="similarity">
    <text evidence="1 10">Belongs to the GatB/GatE family. GatB subfamily.</text>
</comment>
<proteinExistence type="inferred from homology"/>
<dbReference type="Proteomes" id="UP000177894">
    <property type="component" value="Chromosome"/>
</dbReference>
<dbReference type="PANTHER" id="PTHR11659">
    <property type="entry name" value="GLUTAMYL-TRNA GLN AMIDOTRANSFERASE SUBUNIT B MITOCHONDRIAL AND PROKARYOTIC PET112-RELATED"/>
    <property type="match status" value="1"/>
</dbReference>
<dbReference type="EMBL" id="CP017603">
    <property type="protein sequence ID" value="AOY77620.1"/>
    <property type="molecule type" value="Genomic_DNA"/>
</dbReference>
<keyword evidence="5 10" id="KW-0067">ATP-binding</keyword>
<evidence type="ECO:0000313" key="13">
    <source>
        <dbReference type="EMBL" id="ARE88201.1"/>
    </source>
</evidence>
<dbReference type="InterPro" id="IPR018027">
    <property type="entry name" value="Asn/Gln_amidotransferase"/>
</dbReference>
<dbReference type="EC" id="6.3.5.-" evidence="10"/>
<comment type="subunit">
    <text evidence="2 10">Heterotrimer of A, B and C subunits.</text>
</comment>
<evidence type="ECO:0000313" key="15">
    <source>
        <dbReference type="Proteomes" id="UP000192478"/>
    </source>
</evidence>
<evidence type="ECO:0000256" key="1">
    <source>
        <dbReference type="ARBA" id="ARBA00005306"/>
    </source>
</evidence>
<keyword evidence="4 10" id="KW-0547">Nucleotide-binding</keyword>
<comment type="catalytic activity">
    <reaction evidence="9 10">
        <text>L-glutamyl-tRNA(Gln) + L-glutamine + ATP + H2O = L-glutaminyl-tRNA(Gln) + L-glutamate + ADP + phosphate + H(+)</text>
        <dbReference type="Rhea" id="RHEA:17521"/>
        <dbReference type="Rhea" id="RHEA-COMP:9681"/>
        <dbReference type="Rhea" id="RHEA-COMP:9684"/>
        <dbReference type="ChEBI" id="CHEBI:15377"/>
        <dbReference type="ChEBI" id="CHEBI:15378"/>
        <dbReference type="ChEBI" id="CHEBI:29985"/>
        <dbReference type="ChEBI" id="CHEBI:30616"/>
        <dbReference type="ChEBI" id="CHEBI:43474"/>
        <dbReference type="ChEBI" id="CHEBI:58359"/>
        <dbReference type="ChEBI" id="CHEBI:78520"/>
        <dbReference type="ChEBI" id="CHEBI:78521"/>
        <dbReference type="ChEBI" id="CHEBI:456216"/>
    </reaction>
</comment>
<dbReference type="PANTHER" id="PTHR11659:SF4">
    <property type="entry name" value="ASPARTYL_GLUTAMYL-TRNA(GLN) AMIDOTRANSFERASE SUBUNIT B_E CATALYTIC DOMAIN-CONTAINING PROTEIN"/>
    <property type="match status" value="1"/>
</dbReference>
<comment type="catalytic activity">
    <reaction evidence="8 10">
        <text>L-aspartyl-tRNA(Asn) + L-glutamine + ATP + H2O = L-asparaginyl-tRNA(Asn) + L-glutamate + ADP + phosphate + 2 H(+)</text>
        <dbReference type="Rhea" id="RHEA:14513"/>
        <dbReference type="Rhea" id="RHEA-COMP:9674"/>
        <dbReference type="Rhea" id="RHEA-COMP:9677"/>
        <dbReference type="ChEBI" id="CHEBI:15377"/>
        <dbReference type="ChEBI" id="CHEBI:15378"/>
        <dbReference type="ChEBI" id="CHEBI:29985"/>
        <dbReference type="ChEBI" id="CHEBI:30616"/>
        <dbReference type="ChEBI" id="CHEBI:43474"/>
        <dbReference type="ChEBI" id="CHEBI:58359"/>
        <dbReference type="ChEBI" id="CHEBI:78515"/>
        <dbReference type="ChEBI" id="CHEBI:78516"/>
        <dbReference type="ChEBI" id="CHEBI:456216"/>
    </reaction>
</comment>
<dbReference type="KEGG" id="cfm:BJL90_18205"/>
<reference evidence="13 15" key="2">
    <citation type="submission" date="2017-03" db="EMBL/GenBank/DDBJ databases">
        <title>Complete sequence of Clostridium formicaceticum DSM 92.</title>
        <authorList>
            <person name="Poehlein A."/>
            <person name="Karl M."/>
            <person name="Bengelsdorf F.R."/>
            <person name="Duerre P."/>
            <person name="Daniel R."/>
        </authorList>
    </citation>
    <scope>NUCLEOTIDE SEQUENCE [LARGE SCALE GENOMIC DNA]</scope>
    <source>
        <strain evidence="13 15">DSM 92</strain>
    </source>
</reference>
<dbReference type="FunFam" id="1.10.10.410:FF:000001">
    <property type="entry name" value="Aspartyl/glutamyl-tRNA(Asn/Gln) amidotransferase subunit B"/>
    <property type="match status" value="1"/>
</dbReference>
<dbReference type="Pfam" id="PF02637">
    <property type="entry name" value="GatB_Yqey"/>
    <property type="match status" value="1"/>
</dbReference>
<dbReference type="Gene3D" id="1.10.10.410">
    <property type="match status" value="1"/>
</dbReference>
<keyword evidence="3 10" id="KW-0436">Ligase</keyword>
<evidence type="ECO:0000256" key="5">
    <source>
        <dbReference type="ARBA" id="ARBA00022840"/>
    </source>
</evidence>
<dbReference type="EMBL" id="CP020559">
    <property type="protein sequence ID" value="ARE88201.1"/>
    <property type="molecule type" value="Genomic_DNA"/>
</dbReference>
<dbReference type="RefSeq" id="WP_070971424.1">
    <property type="nucleotide sequence ID" value="NZ_CP017603.1"/>
</dbReference>
<sequence>MIFETIIGLEIHVELLTKSKIFCSCSTEFGAAPNENTCPVCTGLPGTLPVLNEEAVALAIRAGRAINCEINTVNKFDRKNYFYPDLPKAYQISQFDLPICVKGYVDIEVEGKKKRVRITRIHMEEDAGKLLHLEEEATTLIDYNRTGVPLIEIVTEPDLRSPEEAVAFLKNLKEILQYANISDCRMEQGSLRCDANISLRQAGTETLNTRVEIKNLNSFKEILKALKKEEKRQQELYLYGEGHKIQQETRKWDAAKGKTIAMRSKEESHDYRYFPEPDLPPVVIDQHKIEEIQKNLPELPAEKRARFIEKYGVQKMQVDILVGKKALADYFEKVVALGATPVEAANWITVDMLRLLKDEEEILEISLKPQYIVQLLKMIDEGKISRTAAKEVFEELWGTEKTPDEVVQEKGLKQISGTEELEKVVIDIIAQHPQAVEDYKNGKSQAVGYLMGQIMKTTGGKANPKLVKEIITSKLND</sequence>
<feature type="domain" description="Asn/Gln amidotransferase" evidence="11">
    <location>
        <begin position="329"/>
        <end position="475"/>
    </location>
</feature>
<dbReference type="InterPro" id="IPR014746">
    <property type="entry name" value="Gln_synth/guanido_kin_cat_dom"/>
</dbReference>
<dbReference type="InterPro" id="IPR023168">
    <property type="entry name" value="GatB_Yqey_C_2"/>
</dbReference>
<dbReference type="InterPro" id="IPR017959">
    <property type="entry name" value="Asn/Gln-tRNA_amidoTrfase_suB/E"/>
</dbReference>
<reference evidence="12 14" key="1">
    <citation type="submission" date="2016-10" db="EMBL/GenBank/DDBJ databases">
        <title>Complete Genome Sequence of Acetogen Clostridium formicoaceticum ATCC 27076.</title>
        <authorList>
            <person name="Bao T."/>
            <person name="Cheng C."/>
            <person name="Zhao J."/>
            <person name="Yang S.-T."/>
            <person name="Wang J."/>
            <person name="Wang M."/>
        </authorList>
    </citation>
    <scope>NUCLEOTIDE SEQUENCE [LARGE SCALE GENOMIC DNA]</scope>
    <source>
        <strain evidence="12 14">ATCC 27076</strain>
    </source>
</reference>
<dbReference type="NCBIfam" id="NF004012">
    <property type="entry name" value="PRK05477.1-2"/>
    <property type="match status" value="1"/>
</dbReference>
<gene>
    <name evidence="10 13" type="primary">gatB</name>
    <name evidence="12" type="ORF">BJL90_18205</name>
    <name evidence="13" type="ORF">CLFO_26020</name>
</gene>
<dbReference type="SUPFAM" id="SSF89095">
    <property type="entry name" value="GatB/YqeY motif"/>
    <property type="match status" value="1"/>
</dbReference>
<evidence type="ECO:0000256" key="10">
    <source>
        <dbReference type="HAMAP-Rule" id="MF_00121"/>
    </source>
</evidence>
<dbReference type="GO" id="GO:0006412">
    <property type="term" value="P:translation"/>
    <property type="evidence" value="ECO:0007669"/>
    <property type="project" value="UniProtKB-UniRule"/>
</dbReference>
<evidence type="ECO:0000256" key="4">
    <source>
        <dbReference type="ARBA" id="ARBA00022741"/>
    </source>
</evidence>
<dbReference type="Pfam" id="PF02934">
    <property type="entry name" value="GatB_N"/>
    <property type="match status" value="1"/>
</dbReference>
<dbReference type="Proteomes" id="UP000192478">
    <property type="component" value="Chromosome"/>
</dbReference>
<accession>A0AAC9WGT6</accession>
<dbReference type="InterPro" id="IPR042114">
    <property type="entry name" value="GatB_C_1"/>
</dbReference>
<dbReference type="Gene3D" id="1.10.150.380">
    <property type="entry name" value="GatB domain, N-terminal subdomain"/>
    <property type="match status" value="1"/>
</dbReference>
<dbReference type="HAMAP" id="MF_00121">
    <property type="entry name" value="GatB"/>
    <property type="match status" value="1"/>
</dbReference>
<evidence type="ECO:0000256" key="8">
    <source>
        <dbReference type="ARBA" id="ARBA00047380"/>
    </source>
</evidence>
<dbReference type="InterPro" id="IPR004413">
    <property type="entry name" value="GatB"/>
</dbReference>
<dbReference type="InterPro" id="IPR006075">
    <property type="entry name" value="Asn/Gln-tRNA_Trfase_suB/E_cat"/>
</dbReference>
<evidence type="ECO:0000313" key="14">
    <source>
        <dbReference type="Proteomes" id="UP000177894"/>
    </source>
</evidence>
<organism evidence="13 15">
    <name type="scientific">Clostridium formicaceticum</name>
    <dbReference type="NCBI Taxonomy" id="1497"/>
    <lineage>
        <taxon>Bacteria</taxon>
        <taxon>Bacillati</taxon>
        <taxon>Bacillota</taxon>
        <taxon>Clostridia</taxon>
        <taxon>Eubacteriales</taxon>
        <taxon>Clostridiaceae</taxon>
        <taxon>Clostridium</taxon>
    </lineage>
</organism>
<evidence type="ECO:0000259" key="11">
    <source>
        <dbReference type="SMART" id="SM00845"/>
    </source>
</evidence>
<keyword evidence="6 10" id="KW-0648">Protein biosynthesis</keyword>
<protein>
    <recommendedName>
        <fullName evidence="10">Aspartyl/glutamyl-tRNA(Asn/Gln) amidotransferase subunit B</fullName>
        <shortName evidence="10">Asp/Glu-ADT subunit B</shortName>
        <ecNumber evidence="10">6.3.5.-</ecNumber>
    </recommendedName>
</protein>
<comment type="function">
    <text evidence="7 10">Allows the formation of correctly charged Asn-tRNA(Asn) or Gln-tRNA(Gln) through the transamidation of misacylated Asp-tRNA(Asn) or Glu-tRNA(Gln) in organisms which lack either or both of asparaginyl-tRNA or glutaminyl-tRNA synthetases. The reaction takes place in the presence of glutamine and ATP through an activated phospho-Asp-tRNA(Asn) or phospho-Glu-tRNA(Gln).</text>
</comment>
<name>A0AAC9WGT6_9CLOT</name>
<evidence type="ECO:0000256" key="2">
    <source>
        <dbReference type="ARBA" id="ARBA00011123"/>
    </source>
</evidence>